<dbReference type="Gene3D" id="2.50.20.20">
    <property type="match status" value="1"/>
</dbReference>
<evidence type="ECO:0000313" key="4">
    <source>
        <dbReference type="Proteomes" id="UP000242415"/>
    </source>
</evidence>
<dbReference type="Proteomes" id="UP000242415">
    <property type="component" value="Unassembled WGS sequence"/>
</dbReference>
<dbReference type="PROSITE" id="PS51257">
    <property type="entry name" value="PROKAR_LIPOPROTEIN"/>
    <property type="match status" value="1"/>
</dbReference>
<dbReference type="InterPro" id="IPR029046">
    <property type="entry name" value="LolA/LolB/LppX"/>
</dbReference>
<gene>
    <name evidence="3" type="ORF">SAMN05444365_101195</name>
</gene>
<organism evidence="3 4">
    <name type="scientific">Micromonospora pattaloongensis</name>
    <dbReference type="NCBI Taxonomy" id="405436"/>
    <lineage>
        <taxon>Bacteria</taxon>
        <taxon>Bacillati</taxon>
        <taxon>Actinomycetota</taxon>
        <taxon>Actinomycetes</taxon>
        <taxon>Micromonosporales</taxon>
        <taxon>Micromonosporaceae</taxon>
        <taxon>Micromonospora</taxon>
    </lineage>
</organism>
<keyword evidence="4" id="KW-1185">Reference proteome</keyword>
<name>A0A1H3FX83_9ACTN</name>
<protein>
    <recommendedName>
        <fullName evidence="5">Lipoprotein LprG</fullName>
    </recommendedName>
</protein>
<dbReference type="RefSeq" id="WP_091550207.1">
    <property type="nucleotide sequence ID" value="NZ_FNPH01000001.1"/>
</dbReference>
<dbReference type="STRING" id="405436.SAMN05444365_101195"/>
<feature type="compositionally biased region" description="Low complexity" evidence="1">
    <location>
        <begin position="33"/>
        <end position="50"/>
    </location>
</feature>
<evidence type="ECO:0008006" key="5">
    <source>
        <dbReference type="Google" id="ProtNLM"/>
    </source>
</evidence>
<dbReference type="SUPFAM" id="SSF89392">
    <property type="entry name" value="Prokaryotic lipoproteins and lipoprotein localization factors"/>
    <property type="match status" value="1"/>
</dbReference>
<keyword evidence="2" id="KW-0732">Signal</keyword>
<sequence length="262" mass="26641">MNTRRLTRTALGLLATLSVGVAGCAAQGSPDPTASGSATPSVGATASASGSSSALDELTAAAQKLNDDTVKVTTEMTGLTGNGNLDPARNQARMTMELATEGQPVTAEILVTGSDAYVKLAGAPNVQNKWMHVDVARLAGGNFDIMPQGDPAGANKMIKSMAAVERTGEGSFRGTLDLTKAPTINTAVLSGLGDKAKAVPFTAAVDNQGRLTRLQIELTAIAPSLGTLSTTYSDFGAPVTVTRPPAAETVEAPESLPGLFGR</sequence>
<evidence type="ECO:0000256" key="1">
    <source>
        <dbReference type="SAM" id="MobiDB-lite"/>
    </source>
</evidence>
<dbReference type="EMBL" id="FNPH01000001">
    <property type="protein sequence ID" value="SDX95576.1"/>
    <property type="molecule type" value="Genomic_DNA"/>
</dbReference>
<accession>A0A1H3FX83</accession>
<dbReference type="OrthoDB" id="3379805at2"/>
<dbReference type="AlphaFoldDB" id="A0A1H3FX83"/>
<proteinExistence type="predicted"/>
<feature type="chain" id="PRO_5038529514" description="Lipoprotein LprG" evidence="2">
    <location>
        <begin position="22"/>
        <end position="262"/>
    </location>
</feature>
<feature type="region of interest" description="Disordered" evidence="1">
    <location>
        <begin position="26"/>
        <end position="50"/>
    </location>
</feature>
<feature type="signal peptide" evidence="2">
    <location>
        <begin position="1"/>
        <end position="21"/>
    </location>
</feature>
<reference evidence="4" key="1">
    <citation type="submission" date="2016-10" db="EMBL/GenBank/DDBJ databases">
        <authorList>
            <person name="Varghese N."/>
            <person name="Submissions S."/>
        </authorList>
    </citation>
    <scope>NUCLEOTIDE SEQUENCE [LARGE SCALE GENOMIC DNA]</scope>
    <source>
        <strain evidence="4">DSM 45245</strain>
    </source>
</reference>
<evidence type="ECO:0000256" key="2">
    <source>
        <dbReference type="SAM" id="SignalP"/>
    </source>
</evidence>
<evidence type="ECO:0000313" key="3">
    <source>
        <dbReference type="EMBL" id="SDX95576.1"/>
    </source>
</evidence>